<dbReference type="Proteomes" id="UP000789759">
    <property type="component" value="Unassembled WGS sequence"/>
</dbReference>
<protein>
    <submittedName>
        <fullName evidence="1">12304_t:CDS:1</fullName>
    </submittedName>
</protein>
<accession>A0A9N8WAE4</accession>
<dbReference type="EMBL" id="CAJVQA010000616">
    <property type="protein sequence ID" value="CAG8482894.1"/>
    <property type="molecule type" value="Genomic_DNA"/>
</dbReference>
<name>A0A9N8WAE4_9GLOM</name>
<evidence type="ECO:0000313" key="1">
    <source>
        <dbReference type="EMBL" id="CAG8482894.1"/>
    </source>
</evidence>
<reference evidence="1" key="1">
    <citation type="submission" date="2021-06" db="EMBL/GenBank/DDBJ databases">
        <authorList>
            <person name="Kallberg Y."/>
            <person name="Tangrot J."/>
            <person name="Rosling A."/>
        </authorList>
    </citation>
    <scope>NUCLEOTIDE SEQUENCE</scope>
    <source>
        <strain evidence="1">FL966</strain>
    </source>
</reference>
<comment type="caution">
    <text evidence="1">The sequence shown here is derived from an EMBL/GenBank/DDBJ whole genome shotgun (WGS) entry which is preliminary data.</text>
</comment>
<sequence>MTCKKARKFCNRNSFTYGNHNKFNAIMYMLTHYRRDLKKDLIIKQVTMTILINLFGKLVFKAVWTEGYITEFNRKKDKWMRKP</sequence>
<organism evidence="1 2">
    <name type="scientific">Cetraspora pellucida</name>
    <dbReference type="NCBI Taxonomy" id="1433469"/>
    <lineage>
        <taxon>Eukaryota</taxon>
        <taxon>Fungi</taxon>
        <taxon>Fungi incertae sedis</taxon>
        <taxon>Mucoromycota</taxon>
        <taxon>Glomeromycotina</taxon>
        <taxon>Glomeromycetes</taxon>
        <taxon>Diversisporales</taxon>
        <taxon>Gigasporaceae</taxon>
        <taxon>Cetraspora</taxon>
    </lineage>
</organism>
<gene>
    <name evidence="1" type="ORF">CPELLU_LOCUS1605</name>
</gene>
<dbReference type="AlphaFoldDB" id="A0A9N8WAE4"/>
<evidence type="ECO:0000313" key="2">
    <source>
        <dbReference type="Proteomes" id="UP000789759"/>
    </source>
</evidence>
<keyword evidence="2" id="KW-1185">Reference proteome</keyword>
<proteinExistence type="predicted"/>